<reference evidence="2 3" key="1">
    <citation type="submission" date="2019-09" db="EMBL/GenBank/DDBJ databases">
        <title>A chromosome-level genome assembly of the Chinese tupelo Nyssa sinensis.</title>
        <authorList>
            <person name="Yang X."/>
            <person name="Kang M."/>
            <person name="Yang Y."/>
            <person name="Xiong H."/>
            <person name="Wang M."/>
            <person name="Zhang Z."/>
            <person name="Wang Z."/>
            <person name="Wu H."/>
            <person name="Ma T."/>
            <person name="Liu J."/>
            <person name="Xi Z."/>
        </authorList>
    </citation>
    <scope>NUCLEOTIDE SEQUENCE [LARGE SCALE GENOMIC DNA]</scope>
    <source>
        <strain evidence="2">J267</strain>
        <tissue evidence="2">Leaf</tissue>
    </source>
</reference>
<sequence length="112" mass="12158">MEESSEKGVIIVTQKAVVRDYYPPCHFNIVEAIRAILLKCLGCEPTNSELEDNKDNHEPSDPQDSPSNTIGEATDPADDPSPTSGQQMQIFEDDANNVPRPSIISGSGTQTN</sequence>
<feature type="compositionally biased region" description="Basic and acidic residues" evidence="1">
    <location>
        <begin position="51"/>
        <end position="60"/>
    </location>
</feature>
<name>A0A5J4ZXU6_9ASTE</name>
<dbReference type="Proteomes" id="UP000325577">
    <property type="component" value="Linkage Group LG5"/>
</dbReference>
<evidence type="ECO:0000313" key="3">
    <source>
        <dbReference type="Proteomes" id="UP000325577"/>
    </source>
</evidence>
<proteinExistence type="predicted"/>
<organism evidence="2 3">
    <name type="scientific">Nyssa sinensis</name>
    <dbReference type="NCBI Taxonomy" id="561372"/>
    <lineage>
        <taxon>Eukaryota</taxon>
        <taxon>Viridiplantae</taxon>
        <taxon>Streptophyta</taxon>
        <taxon>Embryophyta</taxon>
        <taxon>Tracheophyta</taxon>
        <taxon>Spermatophyta</taxon>
        <taxon>Magnoliopsida</taxon>
        <taxon>eudicotyledons</taxon>
        <taxon>Gunneridae</taxon>
        <taxon>Pentapetalae</taxon>
        <taxon>asterids</taxon>
        <taxon>Cornales</taxon>
        <taxon>Nyssaceae</taxon>
        <taxon>Nyssa</taxon>
    </lineage>
</organism>
<gene>
    <name evidence="2" type="ORF">F0562_013101</name>
</gene>
<feature type="region of interest" description="Disordered" evidence="1">
    <location>
        <begin position="46"/>
        <end position="112"/>
    </location>
</feature>
<dbReference type="EMBL" id="CM018048">
    <property type="protein sequence ID" value="KAA8522538.1"/>
    <property type="molecule type" value="Genomic_DNA"/>
</dbReference>
<accession>A0A5J4ZXU6</accession>
<protein>
    <submittedName>
        <fullName evidence="2">Uncharacterized protein</fullName>
    </submittedName>
</protein>
<dbReference type="AlphaFoldDB" id="A0A5J4ZXU6"/>
<feature type="compositionally biased region" description="Polar residues" evidence="1">
    <location>
        <begin position="62"/>
        <end position="71"/>
    </location>
</feature>
<keyword evidence="3" id="KW-1185">Reference proteome</keyword>
<evidence type="ECO:0000256" key="1">
    <source>
        <dbReference type="SAM" id="MobiDB-lite"/>
    </source>
</evidence>
<evidence type="ECO:0000313" key="2">
    <source>
        <dbReference type="EMBL" id="KAA8522538.1"/>
    </source>
</evidence>